<evidence type="ECO:0000256" key="2">
    <source>
        <dbReference type="ARBA" id="ARBA00023125"/>
    </source>
</evidence>
<dbReference type="Proteomes" id="UP001179280">
    <property type="component" value="Unassembled WGS sequence"/>
</dbReference>
<gene>
    <name evidence="5" type="ORF">JOC54_003234</name>
</gene>
<dbReference type="PANTHER" id="PTHR33204:SF29">
    <property type="entry name" value="TRANSCRIPTIONAL REGULATOR"/>
    <property type="match status" value="1"/>
</dbReference>
<keyword evidence="6" id="KW-1185">Reference proteome</keyword>
<evidence type="ECO:0000256" key="3">
    <source>
        <dbReference type="ARBA" id="ARBA00023163"/>
    </source>
</evidence>
<protein>
    <submittedName>
        <fullName evidence="5">DNA-binding HxlR family transcriptional regulator</fullName>
    </submittedName>
</protein>
<evidence type="ECO:0000259" key="4">
    <source>
        <dbReference type="PROSITE" id="PS51118"/>
    </source>
</evidence>
<evidence type="ECO:0000313" key="6">
    <source>
        <dbReference type="Proteomes" id="UP001179280"/>
    </source>
</evidence>
<dbReference type="InterPro" id="IPR036390">
    <property type="entry name" value="WH_DNA-bd_sf"/>
</dbReference>
<dbReference type="PROSITE" id="PS51118">
    <property type="entry name" value="HTH_HXLR"/>
    <property type="match status" value="1"/>
</dbReference>
<dbReference type="SUPFAM" id="SSF46785">
    <property type="entry name" value="Winged helix' DNA-binding domain"/>
    <property type="match status" value="1"/>
</dbReference>
<accession>A0ABS2SWT9</accession>
<dbReference type="InterPro" id="IPR002577">
    <property type="entry name" value="HTH_HxlR"/>
</dbReference>
<name>A0ABS2SWT9_9BACI</name>
<dbReference type="RefSeq" id="WP_035442259.1">
    <property type="nucleotide sequence ID" value="NZ_JAFBCV010000010.1"/>
</dbReference>
<keyword evidence="1" id="KW-0805">Transcription regulation</keyword>
<dbReference type="InterPro" id="IPR036388">
    <property type="entry name" value="WH-like_DNA-bd_sf"/>
</dbReference>
<keyword evidence="3" id="KW-0804">Transcription</keyword>
<proteinExistence type="predicted"/>
<dbReference type="EMBL" id="JAFBCV010000010">
    <property type="protein sequence ID" value="MBM7839954.1"/>
    <property type="molecule type" value="Genomic_DNA"/>
</dbReference>
<evidence type="ECO:0000256" key="1">
    <source>
        <dbReference type="ARBA" id="ARBA00023015"/>
    </source>
</evidence>
<organism evidence="5 6">
    <name type="scientific">Shouchella xiaoxiensis</name>
    <dbReference type="NCBI Taxonomy" id="766895"/>
    <lineage>
        <taxon>Bacteria</taxon>
        <taxon>Bacillati</taxon>
        <taxon>Bacillota</taxon>
        <taxon>Bacilli</taxon>
        <taxon>Bacillales</taxon>
        <taxon>Bacillaceae</taxon>
        <taxon>Shouchella</taxon>
    </lineage>
</organism>
<dbReference type="Pfam" id="PF01638">
    <property type="entry name" value="HxlR"/>
    <property type="match status" value="1"/>
</dbReference>
<feature type="domain" description="HTH hxlR-type" evidence="4">
    <location>
        <begin position="8"/>
        <end position="107"/>
    </location>
</feature>
<sequence>MKIVPDQCQVSQAMDVIIGKWKLAILLHLLAHGPTRFGALQRAVPAVTPKVLTQQLRELEEEDIINRNVYPENPPKVEYDISTYGQSLEPILNAMHQWGLDHMAYKQTRDKKEDNGV</sequence>
<dbReference type="GO" id="GO:0003677">
    <property type="term" value="F:DNA binding"/>
    <property type="evidence" value="ECO:0007669"/>
    <property type="project" value="UniProtKB-KW"/>
</dbReference>
<dbReference type="PANTHER" id="PTHR33204">
    <property type="entry name" value="TRANSCRIPTIONAL REGULATOR, MARR FAMILY"/>
    <property type="match status" value="1"/>
</dbReference>
<dbReference type="Gene3D" id="1.10.10.10">
    <property type="entry name" value="Winged helix-like DNA-binding domain superfamily/Winged helix DNA-binding domain"/>
    <property type="match status" value="1"/>
</dbReference>
<reference evidence="5" key="1">
    <citation type="submission" date="2021-01" db="EMBL/GenBank/DDBJ databases">
        <title>Genomic Encyclopedia of Type Strains, Phase IV (KMG-IV): sequencing the most valuable type-strain genomes for metagenomic binning, comparative biology and taxonomic classification.</title>
        <authorList>
            <person name="Goeker M."/>
        </authorList>
    </citation>
    <scope>NUCLEOTIDE SEQUENCE</scope>
    <source>
        <strain evidence="5">DSM 21943</strain>
    </source>
</reference>
<evidence type="ECO:0000313" key="5">
    <source>
        <dbReference type="EMBL" id="MBM7839954.1"/>
    </source>
</evidence>
<comment type="caution">
    <text evidence="5">The sequence shown here is derived from an EMBL/GenBank/DDBJ whole genome shotgun (WGS) entry which is preliminary data.</text>
</comment>
<keyword evidence="2 5" id="KW-0238">DNA-binding</keyword>